<dbReference type="GO" id="GO:2000134">
    <property type="term" value="P:negative regulation of G1/S transition of mitotic cell cycle"/>
    <property type="evidence" value="ECO:0007669"/>
    <property type="project" value="TreeGrafter"/>
</dbReference>
<proteinExistence type="predicted"/>
<dbReference type="GO" id="GO:0051015">
    <property type="term" value="F:actin filament binding"/>
    <property type="evidence" value="ECO:0007669"/>
    <property type="project" value="TreeGrafter"/>
</dbReference>
<dbReference type="InterPro" id="IPR052838">
    <property type="entry name" value="Myosin-XVI"/>
</dbReference>
<protein>
    <recommendedName>
        <fullName evidence="4">Myosin motor domain-containing protein</fullName>
    </recommendedName>
</protein>
<name>A0A8J2STY2_9STRA</name>
<dbReference type="PANTHER" id="PTHR47335">
    <property type="entry name" value="UNCONVENTIONAL MYOSIN-XVI"/>
    <property type="match status" value="1"/>
</dbReference>
<dbReference type="SMART" id="SM00242">
    <property type="entry name" value="MYSc"/>
    <property type="match status" value="1"/>
</dbReference>
<feature type="compositionally biased region" description="Pro residues" evidence="3">
    <location>
        <begin position="746"/>
        <end position="760"/>
    </location>
</feature>
<dbReference type="InterPro" id="IPR001609">
    <property type="entry name" value="Myosin_head_motor_dom-like"/>
</dbReference>
<dbReference type="GO" id="GO:0019903">
    <property type="term" value="F:protein phosphatase binding"/>
    <property type="evidence" value="ECO:0007669"/>
    <property type="project" value="TreeGrafter"/>
</dbReference>
<keyword evidence="1" id="KW-0518">Myosin</keyword>
<evidence type="ECO:0000313" key="6">
    <source>
        <dbReference type="Proteomes" id="UP000789595"/>
    </source>
</evidence>
<evidence type="ECO:0000259" key="4">
    <source>
        <dbReference type="SMART" id="SM00242"/>
    </source>
</evidence>
<dbReference type="Proteomes" id="UP000789595">
    <property type="component" value="Unassembled WGS sequence"/>
</dbReference>
<dbReference type="GO" id="GO:0043491">
    <property type="term" value="P:phosphatidylinositol 3-kinase/protein kinase B signal transduction"/>
    <property type="evidence" value="ECO:0007669"/>
    <property type="project" value="TreeGrafter"/>
</dbReference>
<evidence type="ECO:0000313" key="5">
    <source>
        <dbReference type="EMBL" id="CAH0376218.1"/>
    </source>
</evidence>
<evidence type="ECO:0000256" key="1">
    <source>
        <dbReference type="ARBA" id="ARBA00023123"/>
    </source>
</evidence>
<dbReference type="GO" id="GO:0005524">
    <property type="term" value="F:ATP binding"/>
    <property type="evidence" value="ECO:0007669"/>
    <property type="project" value="InterPro"/>
</dbReference>
<dbReference type="SUPFAM" id="SSF52540">
    <property type="entry name" value="P-loop containing nucleoside triphosphate hydrolases"/>
    <property type="match status" value="1"/>
</dbReference>
<evidence type="ECO:0000256" key="3">
    <source>
        <dbReference type="SAM" id="MobiDB-lite"/>
    </source>
</evidence>
<evidence type="ECO:0000256" key="2">
    <source>
        <dbReference type="ARBA" id="ARBA00023175"/>
    </source>
</evidence>
<keyword evidence="6" id="KW-1185">Reference proteome</keyword>
<gene>
    <name evidence="5" type="ORF">PECAL_5P07840</name>
</gene>
<dbReference type="GO" id="GO:0016459">
    <property type="term" value="C:myosin complex"/>
    <property type="evidence" value="ECO:0007669"/>
    <property type="project" value="UniProtKB-KW"/>
</dbReference>
<sequence>MAAFQGHDTTGDEPFAPGDQVYAEDGDGWRLATVQGPAGPSITLDDGSECAIDELLRCNDIDETDVASLLQIHEPAVLNCLEGRDYAFCGPNVIIARGHAHRKMAGFASNPHPEPHVYALAERAFVARSKPQVVVATGGAGAGRTRACRAVASYLTWRGGLSTESELYMDIRRTEVAVAALGHCRAGAHDRSCVATATHFTFDARDALIGARTDVFLLDAARAARPPADGESNFRVLHAAARRRGARHHILGPDDIAGGAPTDAAVADCLDGIDGAWSALEAVCLLGDGNLPGALRVLGVSEGLDVSRRTPDQHFSRQLYGGLVAAILDARNARTAAAARGRAVSVVDPLPFDACGDRRALVINALDDVLEKRFMDTVRAPFRTLVDEGVAPGRFARVPLVDDPPCRELLASADLRTCARSTHVCQLPRVDDVENTFAVRHYGGVVTYAFDECARRETSDAFRGALRRSTIDFMKRVGAATPEASLADVLDGADCAYVRCLRPSRLRADLRAARVVFAARAAAAAHPRHALSFDALAGALSEAALAATEDAAPELLAACVLAAVGVDAEWLLGKTAVFFGNAAAAAEARQKVERAAGHLDEAGTRIVAVYERMRGSGAAAAAAAAHAAEDVVLALGDALARDGRRRRRPAAAKARARARRSAVLAEECAVAASAAASRAAAAAARGRDAGEGAAAARAAAARHAASCAADLAAARAADALYVDPDALAIELAAAGLRKAPARDDPPPAPAGPTARAPPPKVGWLRVDGRRRWAELRDAVLTLRARRDDAVPADALRLDAGARAAAAGAGLSVRASVGQPLRLAAAAPADAGAWVDAIAAHAAASRQAERDAEAFRRNAPPADDDTRYFQGREPLFLYRAPSDAAPVVKRLARDAFVEARATVLGDSANFLRTPGGLWARVPAEDAVEVVEGRLFPTSATYVRRRGAAASLVASYPTRLFASAHLLEARTIEASGVFATATDEFLRLADGSGWVPLADEGGERVFFAVPRSL</sequence>
<dbReference type="GO" id="GO:0048471">
    <property type="term" value="C:perinuclear region of cytoplasm"/>
    <property type="evidence" value="ECO:0007669"/>
    <property type="project" value="TreeGrafter"/>
</dbReference>
<feature type="domain" description="Myosin motor" evidence="4">
    <location>
        <begin position="58"/>
        <end position="591"/>
    </location>
</feature>
<dbReference type="GO" id="GO:0005654">
    <property type="term" value="C:nucleoplasm"/>
    <property type="evidence" value="ECO:0007669"/>
    <property type="project" value="TreeGrafter"/>
</dbReference>
<organism evidence="5 6">
    <name type="scientific">Pelagomonas calceolata</name>
    <dbReference type="NCBI Taxonomy" id="35677"/>
    <lineage>
        <taxon>Eukaryota</taxon>
        <taxon>Sar</taxon>
        <taxon>Stramenopiles</taxon>
        <taxon>Ochrophyta</taxon>
        <taxon>Pelagophyceae</taxon>
        <taxon>Pelagomonadales</taxon>
        <taxon>Pelagomonadaceae</taxon>
        <taxon>Pelagomonas</taxon>
    </lineage>
</organism>
<accession>A0A8J2STY2</accession>
<dbReference type="InterPro" id="IPR036961">
    <property type="entry name" value="Kinesin_motor_dom_sf"/>
</dbReference>
<dbReference type="EMBL" id="CAKKNE010000005">
    <property type="protein sequence ID" value="CAH0376218.1"/>
    <property type="molecule type" value="Genomic_DNA"/>
</dbReference>
<keyword evidence="2" id="KW-0505">Motor protein</keyword>
<feature type="region of interest" description="Disordered" evidence="3">
    <location>
        <begin position="738"/>
        <end position="762"/>
    </location>
</feature>
<comment type="caution">
    <text evidence="5">The sequence shown here is derived from an EMBL/GenBank/DDBJ whole genome shotgun (WGS) entry which is preliminary data.</text>
</comment>
<dbReference type="PANTHER" id="PTHR47335:SF1">
    <property type="entry name" value="UNCONVENTIONAL MYOSIN-XVI"/>
    <property type="match status" value="1"/>
</dbReference>
<reference evidence="5" key="1">
    <citation type="submission" date="2021-11" db="EMBL/GenBank/DDBJ databases">
        <authorList>
            <consortium name="Genoscope - CEA"/>
            <person name="William W."/>
        </authorList>
    </citation>
    <scope>NUCLEOTIDE SEQUENCE</scope>
</reference>
<dbReference type="Gene3D" id="3.40.850.10">
    <property type="entry name" value="Kinesin motor domain"/>
    <property type="match status" value="1"/>
</dbReference>
<dbReference type="GO" id="GO:0003774">
    <property type="term" value="F:cytoskeletal motor activity"/>
    <property type="evidence" value="ECO:0007669"/>
    <property type="project" value="InterPro"/>
</dbReference>
<dbReference type="InterPro" id="IPR027417">
    <property type="entry name" value="P-loop_NTPase"/>
</dbReference>
<feature type="region of interest" description="Disordered" evidence="3">
    <location>
        <begin position="1"/>
        <end position="21"/>
    </location>
</feature>
<dbReference type="AlphaFoldDB" id="A0A8J2STY2"/>